<dbReference type="EMBL" id="JAUSUQ010000005">
    <property type="protein sequence ID" value="MDQ0338807.1"/>
    <property type="molecule type" value="Genomic_DNA"/>
</dbReference>
<accession>A0ABU0CUV9</accession>
<comment type="caution">
    <text evidence="1">The sequence shown here is derived from an EMBL/GenBank/DDBJ whole genome shotgun (WGS) entry which is preliminary data.</text>
</comment>
<protein>
    <submittedName>
        <fullName evidence="1">Uncharacterized protein</fullName>
    </submittedName>
</protein>
<evidence type="ECO:0000313" key="1">
    <source>
        <dbReference type="EMBL" id="MDQ0338807.1"/>
    </source>
</evidence>
<organism evidence="1 2">
    <name type="scientific">Caldalkalibacillus uzonensis</name>
    <dbReference type="NCBI Taxonomy" id="353224"/>
    <lineage>
        <taxon>Bacteria</taxon>
        <taxon>Bacillati</taxon>
        <taxon>Bacillota</taxon>
        <taxon>Bacilli</taxon>
        <taxon>Bacillales</taxon>
        <taxon>Bacillaceae</taxon>
        <taxon>Caldalkalibacillus</taxon>
    </lineage>
</organism>
<keyword evidence="2" id="KW-1185">Reference proteome</keyword>
<dbReference type="Proteomes" id="UP001232445">
    <property type="component" value="Unassembled WGS sequence"/>
</dbReference>
<proteinExistence type="predicted"/>
<evidence type="ECO:0000313" key="2">
    <source>
        <dbReference type="Proteomes" id="UP001232445"/>
    </source>
</evidence>
<sequence>MLLYKQQIVDYYSVKEHLDCRLILIRKMGVAVVF</sequence>
<gene>
    <name evidence="1" type="ORF">J2S00_001593</name>
</gene>
<name>A0ABU0CUV9_9BACI</name>
<reference evidence="1 2" key="1">
    <citation type="submission" date="2023-07" db="EMBL/GenBank/DDBJ databases">
        <title>Genomic Encyclopedia of Type Strains, Phase IV (KMG-IV): sequencing the most valuable type-strain genomes for metagenomic binning, comparative biology and taxonomic classification.</title>
        <authorList>
            <person name="Goeker M."/>
        </authorList>
    </citation>
    <scope>NUCLEOTIDE SEQUENCE [LARGE SCALE GENOMIC DNA]</scope>
    <source>
        <strain evidence="1 2">DSM 17740</strain>
    </source>
</reference>